<evidence type="ECO:0000313" key="16">
    <source>
        <dbReference type="Proteomes" id="UP000504633"/>
    </source>
</evidence>
<keyword evidence="11" id="KW-0496">Mitochondrion</keyword>
<dbReference type="KEGG" id="dhe:111597585"/>
<dbReference type="OMA" id="NQYYLRD"/>
<comment type="subunit">
    <text evidence="4">Complex I is composed of 45 different subunits.</text>
</comment>
<keyword evidence="9" id="KW-0249">Electron transport</keyword>
<dbReference type="OrthoDB" id="10063829at2759"/>
<evidence type="ECO:0000256" key="6">
    <source>
        <dbReference type="ARBA" id="ARBA00022448"/>
    </source>
</evidence>
<name>A0A6J1LPY7_DROHY</name>
<comment type="function">
    <text evidence="1">Accessory subunit of the mitochondrial membrane respiratory chain NADH dehydrogenase (Complex I), that is believed not to be involved in catalysis. Complex I functions in the transfer of electrons from NADH to the respiratory chain. The immediate electron acceptor for the enzyme is believed to be ubiquinone.</text>
</comment>
<keyword evidence="8" id="KW-0999">Mitochondrion inner membrane</keyword>
<evidence type="ECO:0000256" key="7">
    <source>
        <dbReference type="ARBA" id="ARBA00022660"/>
    </source>
</evidence>
<accession>A0A6J1LPY7</accession>
<dbReference type="PANTHER" id="PTHR12485">
    <property type="entry name" value="NADH-UBIQUINONE OXIDOREDUCTASE SUBUNIT B"/>
    <property type="match status" value="1"/>
</dbReference>
<dbReference type="CTD" id="40477"/>
<dbReference type="RefSeq" id="XP_023168152.1">
    <property type="nucleotide sequence ID" value="XM_023312384.2"/>
</dbReference>
<evidence type="ECO:0000256" key="4">
    <source>
        <dbReference type="ARBA" id="ARBA00011533"/>
    </source>
</evidence>
<keyword evidence="10" id="KW-0007">Acetylation</keyword>
<dbReference type="Proteomes" id="UP000504633">
    <property type="component" value="Unplaced"/>
</dbReference>
<dbReference type="Pfam" id="PF07347">
    <property type="entry name" value="CI-B14_5a"/>
    <property type="match status" value="1"/>
</dbReference>
<keyword evidence="16" id="KW-1185">Reference proteome</keyword>
<dbReference type="GO" id="GO:0006120">
    <property type="term" value="P:mitochondrial electron transport, NADH to ubiquinone"/>
    <property type="evidence" value="ECO:0007669"/>
    <property type="project" value="TreeGrafter"/>
</dbReference>
<evidence type="ECO:0000256" key="15">
    <source>
        <dbReference type="SAM" id="MobiDB-lite"/>
    </source>
</evidence>
<proteinExistence type="inferred from homology"/>
<keyword evidence="6" id="KW-0813">Transport</keyword>
<evidence type="ECO:0000256" key="12">
    <source>
        <dbReference type="ARBA" id="ARBA00023136"/>
    </source>
</evidence>
<evidence type="ECO:0000256" key="10">
    <source>
        <dbReference type="ARBA" id="ARBA00022990"/>
    </source>
</evidence>
<evidence type="ECO:0000256" key="14">
    <source>
        <dbReference type="ARBA" id="ARBA00033401"/>
    </source>
</evidence>
<protein>
    <recommendedName>
        <fullName evidence="5">NADH dehydrogenase [ubiquinone] 1 alpha subcomplex subunit 7</fullName>
    </recommendedName>
    <alternativeName>
        <fullName evidence="14">Complex I-B14.5a</fullName>
    </alternativeName>
    <alternativeName>
        <fullName evidence="13">NADH-ubiquinone oxidoreductase subunit B14.5a</fullName>
    </alternativeName>
</protein>
<dbReference type="AlphaFoldDB" id="A0A6J1LPY7"/>
<feature type="compositionally biased region" description="Low complexity" evidence="15">
    <location>
        <begin position="83"/>
        <end position="95"/>
    </location>
</feature>
<dbReference type="GeneID" id="111597585"/>
<sequence>MAPNHREISPFLKLIRDFLLGRKHVTNNRYADTISARIQRPPDIPEGSPTRLFGNQYYLRDPRRQVKPPIDLVEQKKREVAAAKAAEAAKAAAKAAPKDTKPGAAAGPAPKGGTGTAPAPAPAPAKASAPAPAPAPTAADPTKTDQSSQPHTANIEPDKDGKPKGKSALPAPGKLYNWD</sequence>
<gene>
    <name evidence="17" type="primary">LOC111597585</name>
</gene>
<evidence type="ECO:0000256" key="2">
    <source>
        <dbReference type="ARBA" id="ARBA00004443"/>
    </source>
</evidence>
<keyword evidence="7" id="KW-0679">Respiratory chain</keyword>
<evidence type="ECO:0000256" key="1">
    <source>
        <dbReference type="ARBA" id="ARBA00003195"/>
    </source>
</evidence>
<comment type="subcellular location">
    <subcellularLocation>
        <location evidence="2">Mitochondrion inner membrane</location>
        <topology evidence="2">Peripheral membrane protein</topology>
        <orientation evidence="2">Matrix side</orientation>
    </subcellularLocation>
</comment>
<evidence type="ECO:0000256" key="13">
    <source>
        <dbReference type="ARBA" id="ARBA00030360"/>
    </source>
</evidence>
<dbReference type="PANTHER" id="PTHR12485:SF1">
    <property type="entry name" value="NADH DEHYDROGENASE [UBIQUINONE] 1 ALPHA SUBCOMPLEX SUBUNIT 7"/>
    <property type="match status" value="1"/>
</dbReference>
<dbReference type="GO" id="GO:0005743">
    <property type="term" value="C:mitochondrial inner membrane"/>
    <property type="evidence" value="ECO:0007669"/>
    <property type="project" value="UniProtKB-SubCell"/>
</dbReference>
<evidence type="ECO:0000256" key="11">
    <source>
        <dbReference type="ARBA" id="ARBA00023128"/>
    </source>
</evidence>
<comment type="similarity">
    <text evidence="3">Belongs to the complex I NDUFA7 subunit family.</text>
</comment>
<dbReference type="InterPro" id="IPR009947">
    <property type="entry name" value="NDUA7"/>
</dbReference>
<reference evidence="17" key="1">
    <citation type="submission" date="2025-08" db="UniProtKB">
        <authorList>
            <consortium name="RefSeq"/>
        </authorList>
    </citation>
    <scope>IDENTIFICATION</scope>
    <source>
        <strain evidence="17">15085-1641.00</strain>
        <tissue evidence="17">Whole body</tissue>
    </source>
</reference>
<feature type="compositionally biased region" description="Low complexity" evidence="15">
    <location>
        <begin position="124"/>
        <end position="141"/>
    </location>
</feature>
<evidence type="ECO:0000256" key="8">
    <source>
        <dbReference type="ARBA" id="ARBA00022792"/>
    </source>
</evidence>
<organism evidence="16 17">
    <name type="scientific">Drosophila hydei</name>
    <name type="common">Fruit fly</name>
    <dbReference type="NCBI Taxonomy" id="7224"/>
    <lineage>
        <taxon>Eukaryota</taxon>
        <taxon>Metazoa</taxon>
        <taxon>Ecdysozoa</taxon>
        <taxon>Arthropoda</taxon>
        <taxon>Hexapoda</taxon>
        <taxon>Insecta</taxon>
        <taxon>Pterygota</taxon>
        <taxon>Neoptera</taxon>
        <taxon>Endopterygota</taxon>
        <taxon>Diptera</taxon>
        <taxon>Brachycera</taxon>
        <taxon>Muscomorpha</taxon>
        <taxon>Ephydroidea</taxon>
        <taxon>Drosophilidae</taxon>
        <taxon>Drosophila</taxon>
    </lineage>
</organism>
<evidence type="ECO:0000256" key="3">
    <source>
        <dbReference type="ARBA" id="ARBA00005482"/>
    </source>
</evidence>
<feature type="region of interest" description="Disordered" evidence="15">
    <location>
        <begin position="83"/>
        <end position="179"/>
    </location>
</feature>
<evidence type="ECO:0000256" key="5">
    <source>
        <dbReference type="ARBA" id="ARBA00016383"/>
    </source>
</evidence>
<evidence type="ECO:0000313" key="17">
    <source>
        <dbReference type="RefSeq" id="XP_023168152.1"/>
    </source>
</evidence>
<keyword evidence="12" id="KW-0472">Membrane</keyword>
<evidence type="ECO:0000256" key="9">
    <source>
        <dbReference type="ARBA" id="ARBA00022982"/>
    </source>
</evidence>